<dbReference type="InterPro" id="IPR019194">
    <property type="entry name" value="Tscrpt_elong_fac_Eaf_N"/>
</dbReference>
<dbReference type="OrthoDB" id="125903at2759"/>
<reference evidence="10 11" key="1">
    <citation type="journal article" date="2016" name="Mol. Biol. Evol.">
        <title>Comparative Genomics of Early-Diverging Mushroom-Forming Fungi Provides Insights into the Origins of Lignocellulose Decay Capabilities.</title>
        <authorList>
            <person name="Nagy L.G."/>
            <person name="Riley R."/>
            <person name="Tritt A."/>
            <person name="Adam C."/>
            <person name="Daum C."/>
            <person name="Floudas D."/>
            <person name="Sun H."/>
            <person name="Yadav J.S."/>
            <person name="Pangilinan J."/>
            <person name="Larsson K.H."/>
            <person name="Matsuura K."/>
            <person name="Barry K."/>
            <person name="Labutti K."/>
            <person name="Kuo R."/>
            <person name="Ohm R.A."/>
            <person name="Bhattacharya S.S."/>
            <person name="Shirouzu T."/>
            <person name="Yoshinaga Y."/>
            <person name="Martin F.M."/>
            <person name="Grigoriev I.V."/>
            <person name="Hibbett D.S."/>
        </authorList>
    </citation>
    <scope>NUCLEOTIDE SEQUENCE [LARGE SCALE GENOMIC DNA]</scope>
    <source>
        <strain evidence="10 11">HHB10207 ss-3</strain>
    </source>
</reference>
<dbReference type="EMBL" id="KV428065">
    <property type="protein sequence ID" value="KZT38332.1"/>
    <property type="molecule type" value="Genomic_DNA"/>
</dbReference>
<evidence type="ECO:0000256" key="2">
    <source>
        <dbReference type="ARBA" id="ARBA00007798"/>
    </source>
</evidence>
<dbReference type="GO" id="GO:0032783">
    <property type="term" value="C:super elongation complex"/>
    <property type="evidence" value="ECO:0007669"/>
    <property type="project" value="InterPro"/>
</dbReference>
<keyword evidence="3" id="KW-0597">Phosphoprotein</keyword>
<evidence type="ECO:0000256" key="6">
    <source>
        <dbReference type="ARBA" id="ARBA00023163"/>
    </source>
</evidence>
<feature type="compositionally biased region" description="Acidic residues" evidence="8">
    <location>
        <begin position="328"/>
        <end position="343"/>
    </location>
</feature>
<dbReference type="Pfam" id="PF09816">
    <property type="entry name" value="EAF"/>
    <property type="match status" value="1"/>
</dbReference>
<feature type="region of interest" description="Disordered" evidence="8">
    <location>
        <begin position="1"/>
        <end position="102"/>
    </location>
</feature>
<evidence type="ECO:0000313" key="10">
    <source>
        <dbReference type="EMBL" id="KZT38332.1"/>
    </source>
</evidence>
<feature type="region of interest" description="Disordered" evidence="8">
    <location>
        <begin position="136"/>
        <end position="157"/>
    </location>
</feature>
<feature type="compositionally biased region" description="Pro residues" evidence="8">
    <location>
        <begin position="271"/>
        <end position="283"/>
    </location>
</feature>
<proteinExistence type="inferred from homology"/>
<feature type="compositionally biased region" description="Polar residues" evidence="8">
    <location>
        <begin position="293"/>
        <end position="308"/>
    </location>
</feature>
<feature type="domain" description="Transcription elongation factor Eaf N-terminal" evidence="9">
    <location>
        <begin position="18"/>
        <end position="135"/>
    </location>
</feature>
<evidence type="ECO:0000256" key="5">
    <source>
        <dbReference type="ARBA" id="ARBA00023159"/>
    </source>
</evidence>
<feature type="compositionally biased region" description="Low complexity" evidence="8">
    <location>
        <begin position="218"/>
        <end position="227"/>
    </location>
</feature>
<comment type="similarity">
    <text evidence="2">Belongs to the EAF family.</text>
</comment>
<evidence type="ECO:0000256" key="1">
    <source>
        <dbReference type="ARBA" id="ARBA00004123"/>
    </source>
</evidence>
<keyword evidence="5" id="KW-0010">Activator</keyword>
<accession>A0A166DB85</accession>
<dbReference type="GO" id="GO:0003711">
    <property type="term" value="F:transcription elongation factor activity"/>
    <property type="evidence" value="ECO:0007669"/>
    <property type="project" value="TreeGrafter"/>
</dbReference>
<name>A0A166DB85_9AGAM</name>
<keyword evidence="6" id="KW-0804">Transcription</keyword>
<dbReference type="STRING" id="1314776.A0A166DB85"/>
<feature type="compositionally biased region" description="Low complexity" evidence="8">
    <location>
        <begin position="247"/>
        <end position="261"/>
    </location>
</feature>
<dbReference type="AlphaFoldDB" id="A0A166DB85"/>
<organism evidence="10 11">
    <name type="scientific">Sistotremastrum suecicum HHB10207 ss-3</name>
    <dbReference type="NCBI Taxonomy" id="1314776"/>
    <lineage>
        <taxon>Eukaryota</taxon>
        <taxon>Fungi</taxon>
        <taxon>Dikarya</taxon>
        <taxon>Basidiomycota</taxon>
        <taxon>Agaricomycotina</taxon>
        <taxon>Agaricomycetes</taxon>
        <taxon>Sistotremastrales</taxon>
        <taxon>Sistotremastraceae</taxon>
        <taxon>Sistotremastrum</taxon>
    </lineage>
</organism>
<keyword evidence="4" id="KW-0805">Transcription regulation</keyword>
<keyword evidence="7" id="KW-0539">Nucleus</keyword>
<evidence type="ECO:0000256" key="7">
    <source>
        <dbReference type="ARBA" id="ARBA00023242"/>
    </source>
</evidence>
<evidence type="ECO:0000256" key="4">
    <source>
        <dbReference type="ARBA" id="ARBA00023015"/>
    </source>
</evidence>
<evidence type="ECO:0000259" key="9">
    <source>
        <dbReference type="Pfam" id="PF09816"/>
    </source>
</evidence>
<gene>
    <name evidence="10" type="ORF">SISSUDRAFT_761591</name>
</gene>
<dbReference type="GO" id="GO:0006368">
    <property type="term" value="P:transcription elongation by RNA polymerase II"/>
    <property type="evidence" value="ECO:0007669"/>
    <property type="project" value="InterPro"/>
</dbReference>
<dbReference type="Proteomes" id="UP000076798">
    <property type="component" value="Unassembled WGS sequence"/>
</dbReference>
<sequence>MLSSMSPNEWLPSAGGRHPVDLGPSLVRALKARSGAPPPKQPKNKFPNNDFYSFRYTFKPDSVDESKQGSIEAKSSSKEAGTSFRLERPSTQSDESHAFSGTVQPAKDWECVLIYDEENGTFTLEKLDSSVTWNYEGRVPPSKSTKPTPPSVTPPKIDIDLDAELSAAFGLEDAEGEIDPELEQKPRYEEEEEEEEIPLSAVAASQPIPAPPARKAVTTKANGAKPTPKAKAKPKAEAKGKGKGKGRTTQASAAAASSSRSTPLAAKREPPPLALPSSAPPKPSDILLPPSSAPSRTFQSIYEGSSDGSVAHSDSDDDMIPVSTVFPAEEEEEEAVEVDDEAFALELDEHLRDEDDADSNAPPTMHYQNGNRTGPVPLNQYAGNGEEDDYSSSEESDDD</sequence>
<evidence type="ECO:0000256" key="8">
    <source>
        <dbReference type="SAM" id="MobiDB-lite"/>
    </source>
</evidence>
<feature type="compositionally biased region" description="Acidic residues" evidence="8">
    <location>
        <begin position="172"/>
        <end position="181"/>
    </location>
</feature>
<dbReference type="InterPro" id="IPR027093">
    <property type="entry name" value="EAF_fam"/>
</dbReference>
<feature type="compositionally biased region" description="Acidic residues" evidence="8">
    <location>
        <begin position="385"/>
        <end position="399"/>
    </location>
</feature>
<keyword evidence="11" id="KW-1185">Reference proteome</keyword>
<evidence type="ECO:0000256" key="3">
    <source>
        <dbReference type="ARBA" id="ARBA00022553"/>
    </source>
</evidence>
<comment type="subcellular location">
    <subcellularLocation>
        <location evidence="1">Nucleus</location>
    </subcellularLocation>
</comment>
<dbReference type="PANTHER" id="PTHR15970">
    <property type="entry name" value="ELL-ASSOCIATED FACTOR EAF"/>
    <property type="match status" value="1"/>
</dbReference>
<dbReference type="PANTHER" id="PTHR15970:SF2">
    <property type="entry name" value="ELL-ASSOCIATED FACTOR EAF"/>
    <property type="match status" value="1"/>
</dbReference>
<feature type="region of interest" description="Disordered" evidence="8">
    <location>
        <begin position="171"/>
        <end position="399"/>
    </location>
</feature>
<evidence type="ECO:0000313" key="11">
    <source>
        <dbReference type="Proteomes" id="UP000076798"/>
    </source>
</evidence>
<feature type="compositionally biased region" description="Polar residues" evidence="8">
    <location>
        <begin position="89"/>
        <end position="102"/>
    </location>
</feature>
<protein>
    <recommendedName>
        <fullName evidence="9">Transcription elongation factor Eaf N-terminal domain-containing protein</fullName>
    </recommendedName>
</protein>